<protein>
    <submittedName>
        <fullName evidence="2">Uncharacterized protein</fullName>
    </submittedName>
</protein>
<feature type="compositionally biased region" description="Low complexity" evidence="1">
    <location>
        <begin position="1"/>
        <end position="21"/>
    </location>
</feature>
<dbReference type="EMBL" id="AM472855">
    <property type="protein sequence ID" value="CAN72743.1"/>
    <property type="molecule type" value="Genomic_DNA"/>
</dbReference>
<dbReference type="AlphaFoldDB" id="A5BVN3"/>
<reference evidence="2" key="1">
    <citation type="journal article" date="2007" name="PLoS ONE">
        <title>The first genome sequence of an elite grapevine cultivar (Pinot noir Vitis vinifera L.): coping with a highly heterozygous genome.</title>
        <authorList>
            <person name="Velasco R."/>
            <person name="Zharkikh A."/>
            <person name="Troggio M."/>
            <person name="Cartwright D.A."/>
            <person name="Cestaro A."/>
            <person name="Pruss D."/>
            <person name="Pindo M."/>
            <person name="FitzGerald L.M."/>
            <person name="Vezzulli S."/>
            <person name="Reid J."/>
            <person name="Malacarne G."/>
            <person name="Iliev D."/>
            <person name="Coppola G."/>
            <person name="Wardell B."/>
            <person name="Micheletti D."/>
            <person name="Macalma T."/>
            <person name="Facci M."/>
            <person name="Mitchell J.T."/>
            <person name="Perazzolli M."/>
            <person name="Eldredge G."/>
            <person name="Gatto P."/>
            <person name="Oyzerski R."/>
            <person name="Moretto M."/>
            <person name="Gutin N."/>
            <person name="Stefanini M."/>
            <person name="Chen Y."/>
            <person name="Segala C."/>
            <person name="Davenport C."/>
            <person name="Dematte L."/>
            <person name="Mraz A."/>
            <person name="Battilana J."/>
            <person name="Stormo K."/>
            <person name="Costa F."/>
            <person name="Tao Q."/>
            <person name="Si-Ammour A."/>
            <person name="Harkins T."/>
            <person name="Lackey A."/>
            <person name="Perbost C."/>
            <person name="Taillon B."/>
            <person name="Stella A."/>
            <person name="Solovyev V."/>
            <person name="Fawcett J.A."/>
            <person name="Sterck L."/>
            <person name="Vandepoele K."/>
            <person name="Grando S.M."/>
            <person name="Toppo S."/>
            <person name="Moser C."/>
            <person name="Lanchbury J."/>
            <person name="Bogden R."/>
            <person name="Skolnick M."/>
            <person name="Sgaramella V."/>
            <person name="Bhatnagar S.K."/>
            <person name="Fontana P."/>
            <person name="Gutin A."/>
            <person name="Van de Peer Y."/>
            <person name="Salamini F."/>
            <person name="Viola R."/>
        </authorList>
    </citation>
    <scope>NUCLEOTIDE SEQUENCE</scope>
</reference>
<proteinExistence type="predicted"/>
<accession>A5BVN3</accession>
<feature type="region of interest" description="Disordered" evidence="1">
    <location>
        <begin position="1"/>
        <end position="22"/>
    </location>
</feature>
<organism evidence="2">
    <name type="scientific">Vitis vinifera</name>
    <name type="common">Grape</name>
    <dbReference type="NCBI Taxonomy" id="29760"/>
    <lineage>
        <taxon>Eukaryota</taxon>
        <taxon>Viridiplantae</taxon>
        <taxon>Streptophyta</taxon>
        <taxon>Embryophyta</taxon>
        <taxon>Tracheophyta</taxon>
        <taxon>Spermatophyta</taxon>
        <taxon>Magnoliopsida</taxon>
        <taxon>eudicotyledons</taxon>
        <taxon>Gunneridae</taxon>
        <taxon>Pentapetalae</taxon>
        <taxon>rosids</taxon>
        <taxon>Vitales</taxon>
        <taxon>Vitaceae</taxon>
        <taxon>Viteae</taxon>
        <taxon>Vitis</taxon>
    </lineage>
</organism>
<sequence>MVLHIPTTTSKSPNPKLSPKSQSQLMSIIVDGRWNWRKNLKFSPGVDDDESPSTSIEAPTVTVCKRPGTVILFDEIENVHLAVIYKDPQEVSPILKWIQETPTLPISGMTLSTDGANSTYRIDSINQSILGEKLLDKTVVEKSSNILVP</sequence>
<gene>
    <name evidence="2" type="ORF">VITISV_019568</name>
</gene>
<name>A5BVN3_VITVI</name>
<evidence type="ECO:0000313" key="2">
    <source>
        <dbReference type="EMBL" id="CAN72743.1"/>
    </source>
</evidence>
<evidence type="ECO:0000256" key="1">
    <source>
        <dbReference type="SAM" id="MobiDB-lite"/>
    </source>
</evidence>